<keyword evidence="7" id="KW-0131">Cell cycle</keyword>
<dbReference type="PANTHER" id="PTHR46765:SF1">
    <property type="entry name" value="P-LOOP CONTAINING NUCLEOSIDE TRIPHOSPHATE HYDROLASES SUPERFAMILY PROTEIN"/>
    <property type="match status" value="1"/>
</dbReference>
<feature type="domain" description="AAA+ ATPase" evidence="9">
    <location>
        <begin position="156"/>
        <end position="294"/>
    </location>
</feature>
<evidence type="ECO:0000256" key="3">
    <source>
        <dbReference type="ARBA" id="ARBA00022741"/>
    </source>
</evidence>
<protein>
    <submittedName>
        <fullName evidence="10">P-loop containing nucleoside triphosphate hydrolase protein</fullName>
    </submittedName>
</protein>
<dbReference type="Pfam" id="PF00004">
    <property type="entry name" value="AAA"/>
    <property type="match status" value="1"/>
</dbReference>
<evidence type="ECO:0000256" key="6">
    <source>
        <dbReference type="ARBA" id="ARBA00023242"/>
    </source>
</evidence>
<keyword evidence="2" id="KW-0235">DNA replication</keyword>
<dbReference type="InterPro" id="IPR047854">
    <property type="entry name" value="RFC_lid"/>
</dbReference>
<keyword evidence="11" id="KW-1185">Reference proteome</keyword>
<evidence type="ECO:0000256" key="7">
    <source>
        <dbReference type="ARBA" id="ARBA00023306"/>
    </source>
</evidence>
<keyword evidence="4" id="KW-0067">ATP-binding</keyword>
<accession>A0AAD9FX39</accession>
<name>A0AAD9FX39_PAPLA</name>
<dbReference type="GO" id="GO:0005634">
    <property type="term" value="C:nucleus"/>
    <property type="evidence" value="ECO:0007669"/>
    <property type="project" value="UniProtKB-SubCell"/>
</dbReference>
<dbReference type="GO" id="GO:0006260">
    <property type="term" value="P:DNA replication"/>
    <property type="evidence" value="ECO:0007669"/>
    <property type="project" value="UniProtKB-KW"/>
</dbReference>
<dbReference type="GO" id="GO:0005524">
    <property type="term" value="F:ATP binding"/>
    <property type="evidence" value="ECO:0007669"/>
    <property type="project" value="UniProtKB-KW"/>
</dbReference>
<organism evidence="10 11">
    <name type="scientific">Papiliotrema laurentii</name>
    <name type="common">Cryptococcus laurentii</name>
    <dbReference type="NCBI Taxonomy" id="5418"/>
    <lineage>
        <taxon>Eukaryota</taxon>
        <taxon>Fungi</taxon>
        <taxon>Dikarya</taxon>
        <taxon>Basidiomycota</taxon>
        <taxon>Agaricomycotina</taxon>
        <taxon>Tremellomycetes</taxon>
        <taxon>Tremellales</taxon>
        <taxon>Rhynchogastremaceae</taxon>
        <taxon>Papiliotrema</taxon>
    </lineage>
</organism>
<evidence type="ECO:0000256" key="2">
    <source>
        <dbReference type="ARBA" id="ARBA00022705"/>
    </source>
</evidence>
<dbReference type="GO" id="GO:0003677">
    <property type="term" value="F:DNA binding"/>
    <property type="evidence" value="ECO:0007669"/>
    <property type="project" value="UniProtKB-KW"/>
</dbReference>
<evidence type="ECO:0000256" key="8">
    <source>
        <dbReference type="ARBA" id="ARBA00043975"/>
    </source>
</evidence>
<dbReference type="CDD" id="cd18140">
    <property type="entry name" value="HLD_clamp_RFC"/>
    <property type="match status" value="1"/>
</dbReference>
<proteinExistence type="inferred from homology"/>
<sequence length="708" mass="79051">MEAPPALAPFAPCNLPALFAETASGELIKFKRRSKPRMPAPARSALGTSNLLGEPLHHILAEVNELKSRETARRMQRRFDSEQRVTTVASTSTIMWVDKYRPKKFSDLLGEERVHREVMGWLKEWDKCVFKRANPPKKRRYDDQENLPVDPLGRPRERILLLSGPPGYGKTTLAHVVARQAGYRTLEINASDDRSAATVSTRIKNAIDAGSGLASDGRPTCIVIDEIDGASGGGDASFVKSLIKLIQDVPARRKTNTPAKPLRRPVICICNDLYATSLRPLRPFARVIRFRKPQAQFLVKRLRDICERETLSADLRVLTTLVEVTTGDVRSCLNTLQFIKSKSTVVTDEAIKSSAVGLKDSGTTLQAVWNDIFIPVSAKVRRKTAGIDDGKYVNRLVNVISTSGEYDKVVQGLFEHYPNVKPLDASLQNLCRVHDWIEFYDRLNGKISENQEFELMGYIPYAIVPWHTHMAAPANNTKPTEWPKADYESYQARTVNEEVATSMKNAIPPVLRSLFSSTTTLTELIPLLMRIISPPLRPASRVNANIVKPAEKAVLSRLVELMISHGLSFWLEKSETGQPMMRLEPPIDVFVHYEGKRADDIAASRFAVRQLVAQAMDAEVARRKGASETGTSGAAQLKGAYNVVKCARLGDVERCQSSWQERQCCAAGGRQRSHVFVEQPKKRFRAIYKFNEGSSSAVRKTIKMSALM</sequence>
<dbReference type="CDD" id="cd00009">
    <property type="entry name" value="AAA"/>
    <property type="match status" value="1"/>
</dbReference>
<dbReference type="EMBL" id="JAODAN010000001">
    <property type="protein sequence ID" value="KAK1927843.1"/>
    <property type="molecule type" value="Genomic_DNA"/>
</dbReference>
<evidence type="ECO:0000256" key="1">
    <source>
        <dbReference type="ARBA" id="ARBA00004123"/>
    </source>
</evidence>
<evidence type="ECO:0000313" key="10">
    <source>
        <dbReference type="EMBL" id="KAK1927843.1"/>
    </source>
</evidence>
<keyword evidence="10" id="KW-0378">Hydrolase</keyword>
<dbReference type="AlphaFoldDB" id="A0AAD9FX39"/>
<keyword evidence="5" id="KW-0238">DNA-binding</keyword>
<keyword evidence="6" id="KW-0539">Nucleus</keyword>
<dbReference type="GO" id="GO:0016887">
    <property type="term" value="F:ATP hydrolysis activity"/>
    <property type="evidence" value="ECO:0007669"/>
    <property type="project" value="InterPro"/>
</dbReference>
<reference evidence="10" key="1">
    <citation type="submission" date="2023-02" db="EMBL/GenBank/DDBJ databases">
        <title>Identification and recombinant expression of a fungal hydrolase from Papiliotrema laurentii that hydrolyzes apple cutin and clears colloidal polyester polyurethane.</title>
        <authorList>
            <consortium name="DOE Joint Genome Institute"/>
            <person name="Roman V.A."/>
            <person name="Bojanowski C."/>
            <person name="Crable B.R."/>
            <person name="Wagner D.N."/>
            <person name="Hung C.S."/>
            <person name="Nadeau L.J."/>
            <person name="Schratz L."/>
            <person name="Haridas S."/>
            <person name="Pangilinan J."/>
            <person name="Lipzen A."/>
            <person name="Na H."/>
            <person name="Yan M."/>
            <person name="Ng V."/>
            <person name="Grigoriev I.V."/>
            <person name="Spatafora J.W."/>
            <person name="Barlow D."/>
            <person name="Biffinger J."/>
            <person name="Kelley-Loughnane N."/>
            <person name="Varaljay V.A."/>
            <person name="Crookes-Goodson W.J."/>
        </authorList>
    </citation>
    <scope>NUCLEOTIDE SEQUENCE</scope>
    <source>
        <strain evidence="10">5307AH</strain>
    </source>
</reference>
<dbReference type="InterPro" id="IPR003593">
    <property type="entry name" value="AAA+_ATPase"/>
</dbReference>
<keyword evidence="3" id="KW-0547">Nucleotide-binding</keyword>
<dbReference type="SUPFAM" id="SSF52540">
    <property type="entry name" value="P-loop containing nucleoside triphosphate hydrolases"/>
    <property type="match status" value="1"/>
</dbReference>
<dbReference type="SMART" id="SM00382">
    <property type="entry name" value="AAA"/>
    <property type="match status" value="1"/>
</dbReference>
<dbReference type="Proteomes" id="UP001182556">
    <property type="component" value="Unassembled WGS sequence"/>
</dbReference>
<comment type="similarity">
    <text evidence="8">Belongs to the activator 1 small subunits family. CTF18 subfamily.</text>
</comment>
<dbReference type="Gene3D" id="3.40.50.300">
    <property type="entry name" value="P-loop containing nucleotide triphosphate hydrolases"/>
    <property type="match status" value="1"/>
</dbReference>
<dbReference type="InterPro" id="IPR027417">
    <property type="entry name" value="P-loop_NTPase"/>
</dbReference>
<dbReference type="InterPro" id="IPR053016">
    <property type="entry name" value="CTF18-RFC_complex"/>
</dbReference>
<evidence type="ECO:0000313" key="11">
    <source>
        <dbReference type="Proteomes" id="UP001182556"/>
    </source>
</evidence>
<dbReference type="PANTHER" id="PTHR46765">
    <property type="entry name" value="P-LOOP CONTAINING NUCLEOSIDE TRIPHOSPHATE HYDROLASES SUPERFAMILY PROTEIN"/>
    <property type="match status" value="1"/>
</dbReference>
<comment type="subcellular location">
    <subcellularLocation>
        <location evidence="1">Nucleus</location>
    </subcellularLocation>
</comment>
<evidence type="ECO:0000256" key="5">
    <source>
        <dbReference type="ARBA" id="ARBA00023125"/>
    </source>
</evidence>
<evidence type="ECO:0000256" key="4">
    <source>
        <dbReference type="ARBA" id="ARBA00022840"/>
    </source>
</evidence>
<dbReference type="Gene3D" id="1.10.8.60">
    <property type="match status" value="1"/>
</dbReference>
<gene>
    <name evidence="10" type="ORF">DB88DRAFT_433947</name>
</gene>
<evidence type="ECO:0000259" key="9">
    <source>
        <dbReference type="SMART" id="SM00382"/>
    </source>
</evidence>
<dbReference type="InterPro" id="IPR003959">
    <property type="entry name" value="ATPase_AAA_core"/>
</dbReference>
<comment type="caution">
    <text evidence="10">The sequence shown here is derived from an EMBL/GenBank/DDBJ whole genome shotgun (WGS) entry which is preliminary data.</text>
</comment>